<dbReference type="AlphaFoldDB" id="A0A6N8J171"/>
<dbReference type="RefSeq" id="WP_157400904.1">
    <property type="nucleotide sequence ID" value="NZ_WSEL01000011.1"/>
</dbReference>
<feature type="domain" description="HTH tetR-type" evidence="3">
    <location>
        <begin position="16"/>
        <end position="76"/>
    </location>
</feature>
<accession>A0A6N8J171</accession>
<comment type="caution">
    <text evidence="4">The sequence shown here is derived from an EMBL/GenBank/DDBJ whole genome shotgun (WGS) entry which is preliminary data.</text>
</comment>
<gene>
    <name evidence="4" type="ORF">GON04_25270</name>
</gene>
<dbReference type="PRINTS" id="PR00455">
    <property type="entry name" value="HTHTETR"/>
</dbReference>
<sequence length="211" mass="22841">MAPRAYHSETRLQQQAALKDRIAAAAARLHALRGAQGTSWAAIAQEAGVSLPTVYKHFPDYDSLIPACTGHAARGAPPLPAERILAHTELAAAVADLVEAMDRLHAYYEPWLAWGEHRTLDAVARFADTQRAELTGLCRAVLLRCAPGLAEPDRIAAAWQALLDFDFWHGLVRHHGLPRAAVRRTTAELLLAVTGPQPAATPARPTRKPAP</sequence>
<dbReference type="Proteomes" id="UP000469385">
    <property type="component" value="Unassembled WGS sequence"/>
</dbReference>
<dbReference type="Gene3D" id="1.10.357.10">
    <property type="entry name" value="Tetracycline Repressor, domain 2"/>
    <property type="match status" value="1"/>
</dbReference>
<keyword evidence="1 2" id="KW-0238">DNA-binding</keyword>
<dbReference type="Pfam" id="PF00440">
    <property type="entry name" value="TetR_N"/>
    <property type="match status" value="1"/>
</dbReference>
<dbReference type="SUPFAM" id="SSF46689">
    <property type="entry name" value="Homeodomain-like"/>
    <property type="match status" value="1"/>
</dbReference>
<feature type="DNA-binding region" description="H-T-H motif" evidence="2">
    <location>
        <begin position="39"/>
        <end position="58"/>
    </location>
</feature>
<evidence type="ECO:0000313" key="5">
    <source>
        <dbReference type="Proteomes" id="UP000469385"/>
    </source>
</evidence>
<dbReference type="GO" id="GO:0003677">
    <property type="term" value="F:DNA binding"/>
    <property type="evidence" value="ECO:0007669"/>
    <property type="project" value="UniProtKB-UniRule"/>
</dbReference>
<organism evidence="4 5">
    <name type="scientific">Ramlibacter pinisoli</name>
    <dbReference type="NCBI Taxonomy" id="2682844"/>
    <lineage>
        <taxon>Bacteria</taxon>
        <taxon>Pseudomonadati</taxon>
        <taxon>Pseudomonadota</taxon>
        <taxon>Betaproteobacteria</taxon>
        <taxon>Burkholderiales</taxon>
        <taxon>Comamonadaceae</taxon>
        <taxon>Ramlibacter</taxon>
    </lineage>
</organism>
<reference evidence="4 5" key="1">
    <citation type="submission" date="2019-12" db="EMBL/GenBank/DDBJ databases">
        <authorList>
            <person name="Huq M.A."/>
        </authorList>
    </citation>
    <scope>NUCLEOTIDE SEQUENCE [LARGE SCALE GENOMIC DNA]</scope>
    <source>
        <strain evidence="4 5">MAH-25</strain>
    </source>
</reference>
<name>A0A6N8J171_9BURK</name>
<evidence type="ECO:0000259" key="3">
    <source>
        <dbReference type="PROSITE" id="PS50977"/>
    </source>
</evidence>
<dbReference type="InterPro" id="IPR009057">
    <property type="entry name" value="Homeodomain-like_sf"/>
</dbReference>
<evidence type="ECO:0000313" key="4">
    <source>
        <dbReference type="EMBL" id="MVQ32788.1"/>
    </source>
</evidence>
<evidence type="ECO:0000256" key="1">
    <source>
        <dbReference type="ARBA" id="ARBA00023125"/>
    </source>
</evidence>
<dbReference type="InterPro" id="IPR001647">
    <property type="entry name" value="HTH_TetR"/>
</dbReference>
<evidence type="ECO:0000256" key="2">
    <source>
        <dbReference type="PROSITE-ProRule" id="PRU00335"/>
    </source>
</evidence>
<proteinExistence type="predicted"/>
<keyword evidence="5" id="KW-1185">Reference proteome</keyword>
<dbReference type="PROSITE" id="PS50977">
    <property type="entry name" value="HTH_TETR_2"/>
    <property type="match status" value="1"/>
</dbReference>
<dbReference type="EMBL" id="WSEL01000011">
    <property type="protein sequence ID" value="MVQ32788.1"/>
    <property type="molecule type" value="Genomic_DNA"/>
</dbReference>
<protein>
    <submittedName>
        <fullName evidence="4">TetR family transcriptional regulator</fullName>
    </submittedName>
</protein>